<protein>
    <submittedName>
        <fullName evidence="1">Uncharacterized protein</fullName>
    </submittedName>
</protein>
<dbReference type="Proteomes" id="UP000026906">
    <property type="component" value="Segment"/>
</dbReference>
<keyword evidence="2" id="KW-1185">Reference proteome</keyword>
<dbReference type="EMBL" id="KJ489401">
    <property type="protein sequence ID" value="AHZ10818.1"/>
    <property type="molecule type" value="Genomic_DNA"/>
</dbReference>
<evidence type="ECO:0000313" key="2">
    <source>
        <dbReference type="Proteomes" id="UP000026906"/>
    </source>
</evidence>
<dbReference type="KEGG" id="vg:19525945"/>
<reference evidence="2" key="1">
    <citation type="submission" date="2014-09" db="EMBL/GenBank/DDBJ databases">
        <authorList>
            <person name="Sauder A.B."/>
            <person name="McKenzie Q.R."/>
            <person name="Temple L.M."/>
            <person name="Alexis B.K."/>
            <person name="Al-Atrache Z."/>
            <person name="Lewis L.O."/>
            <person name="Loesser-Casey K.E."/>
            <person name="Mitchell K.J."/>
        </authorList>
    </citation>
    <scope>NUCLEOTIDE SEQUENCE [LARGE SCALE GENOMIC DNA]</scope>
</reference>
<sequence length="203" mass="24118">MKAKHIFDRVDRSKGNEGWLSLSDVASEFQIWEDYISEPEDCRIKVYWLGSWYCTDTIVGFQVYFFDDRPMAFTTQMGRKCEENWYWASQEVAEDVKEYIKSLIVEEEDEVSVTLFNWEEEIGDGYRIDFSGQLFGSEHRATHEGRDITIKERLKHTELRIDTDLIIEYNDTKEQARVSIRDLLFKFNLVEEDEECLSLEKDS</sequence>
<evidence type="ECO:0000313" key="1">
    <source>
        <dbReference type="EMBL" id="AHZ10818.1"/>
    </source>
</evidence>
<organism evidence="1 2">
    <name type="scientific">Bacillus phage Megatron</name>
    <dbReference type="NCBI Taxonomy" id="1486661"/>
    <lineage>
        <taxon>Viruses</taxon>
        <taxon>Duplodnaviria</taxon>
        <taxon>Heunggongvirae</taxon>
        <taxon>Uroviricota</taxon>
        <taxon>Caudoviricetes</taxon>
        <taxon>Herelleviridae</taxon>
        <taxon>Bastillevirinae</taxon>
        <taxon>Wphvirus</taxon>
        <taxon>Wphvirus megatron</taxon>
    </lineage>
</organism>
<dbReference type="GeneID" id="19525945"/>
<name>A0A024B430_9CAUD</name>
<accession>A0A024B430</accession>
<proteinExistence type="predicted"/>
<dbReference type="RefSeq" id="YP_009036307.1">
    <property type="nucleotide sequence ID" value="NC_024211.1"/>
</dbReference>